<organism evidence="2 3">
    <name type="scientific">Aquisalimonas asiatica</name>
    <dbReference type="NCBI Taxonomy" id="406100"/>
    <lineage>
        <taxon>Bacteria</taxon>
        <taxon>Pseudomonadati</taxon>
        <taxon>Pseudomonadota</taxon>
        <taxon>Gammaproteobacteria</taxon>
        <taxon>Chromatiales</taxon>
        <taxon>Ectothiorhodospiraceae</taxon>
        <taxon>Aquisalimonas</taxon>
    </lineage>
</organism>
<evidence type="ECO:0008006" key="4">
    <source>
        <dbReference type="Google" id="ProtNLM"/>
    </source>
</evidence>
<evidence type="ECO:0000256" key="1">
    <source>
        <dbReference type="SAM" id="Phobius"/>
    </source>
</evidence>
<evidence type="ECO:0000313" key="3">
    <source>
        <dbReference type="Proteomes" id="UP000199657"/>
    </source>
</evidence>
<protein>
    <recommendedName>
        <fullName evidence="4">DUF3325 domain-containing protein</fullName>
    </recommendedName>
</protein>
<gene>
    <name evidence="2" type="ORF">SAMN04488052_10489</name>
</gene>
<reference evidence="2 3" key="1">
    <citation type="submission" date="2016-10" db="EMBL/GenBank/DDBJ databases">
        <authorList>
            <person name="de Groot N.N."/>
        </authorList>
    </citation>
    <scope>NUCLEOTIDE SEQUENCE [LARGE SCALE GENOMIC DNA]</scope>
    <source>
        <strain evidence="2 3">CGMCC 1.6291</strain>
    </source>
</reference>
<dbReference type="EMBL" id="FOEG01000004">
    <property type="protein sequence ID" value="SEO89038.1"/>
    <property type="molecule type" value="Genomic_DNA"/>
</dbReference>
<dbReference type="RefSeq" id="WP_091643218.1">
    <property type="nucleotide sequence ID" value="NZ_FOEG01000004.1"/>
</dbReference>
<feature type="transmembrane region" description="Helical" evidence="1">
    <location>
        <begin position="69"/>
        <end position="86"/>
    </location>
</feature>
<proteinExistence type="predicted"/>
<keyword evidence="1" id="KW-1133">Transmembrane helix</keyword>
<feature type="transmembrane region" description="Helical" evidence="1">
    <location>
        <begin position="6"/>
        <end position="24"/>
    </location>
</feature>
<sequence>MIGAGLSALALAYAGLSALALGIARHHRQVRGHVGDQRLRKACAVAGWSVVAVLVLGSLHHWGAGVGSVTAIATLTAGALAVAGTLDLAPRRLPLYAVFAVMFAVAVPLADQARRALAGA</sequence>
<keyword evidence="1" id="KW-0472">Membrane</keyword>
<dbReference type="Pfam" id="PF11804">
    <property type="entry name" value="DUF3325"/>
    <property type="match status" value="1"/>
</dbReference>
<feature type="transmembrane region" description="Helical" evidence="1">
    <location>
        <begin position="93"/>
        <end position="110"/>
    </location>
</feature>
<dbReference type="AlphaFoldDB" id="A0A1H8TEX0"/>
<evidence type="ECO:0000313" key="2">
    <source>
        <dbReference type="EMBL" id="SEO89038.1"/>
    </source>
</evidence>
<keyword evidence="1" id="KW-0812">Transmembrane</keyword>
<feature type="transmembrane region" description="Helical" evidence="1">
    <location>
        <begin position="45"/>
        <end position="63"/>
    </location>
</feature>
<dbReference type="InterPro" id="IPR021762">
    <property type="entry name" value="DUF3325"/>
</dbReference>
<accession>A0A1H8TEX0</accession>
<dbReference type="Proteomes" id="UP000199657">
    <property type="component" value="Unassembled WGS sequence"/>
</dbReference>
<keyword evidence="3" id="KW-1185">Reference proteome</keyword>
<name>A0A1H8TEX0_9GAMM</name>
<dbReference type="STRING" id="406100.SAMN04488052_10489"/>